<keyword evidence="5" id="KW-0597">Phosphoprotein</keyword>
<dbReference type="STRING" id="349521.HCH_04668"/>
<dbReference type="Pfam" id="PF08448">
    <property type="entry name" value="PAS_4"/>
    <property type="match status" value="1"/>
</dbReference>
<keyword evidence="9" id="KW-1133">Transmembrane helix</keyword>
<dbReference type="Gene3D" id="3.30.565.10">
    <property type="entry name" value="Histidine kinase-like ATPase, C-terminal domain"/>
    <property type="match status" value="1"/>
</dbReference>
<dbReference type="InterPro" id="IPR003594">
    <property type="entry name" value="HATPase_dom"/>
</dbReference>
<comment type="subcellular location">
    <subcellularLocation>
        <location evidence="2">Cell membrane</location>
        <topology evidence="2">Multi-pass membrane protein</topology>
    </subcellularLocation>
</comment>
<dbReference type="HOGENOM" id="CLU_000445_114_62_6"/>
<dbReference type="KEGG" id="hch:HCH_04668"/>
<dbReference type="GO" id="GO:0000155">
    <property type="term" value="F:phosphorelay sensor kinase activity"/>
    <property type="evidence" value="ECO:0007669"/>
    <property type="project" value="InterPro"/>
</dbReference>
<dbReference type="InterPro" id="IPR035965">
    <property type="entry name" value="PAS-like_dom_sf"/>
</dbReference>
<dbReference type="Gene3D" id="3.30.450.350">
    <property type="entry name" value="CHASE domain"/>
    <property type="match status" value="1"/>
</dbReference>
<dbReference type="Pfam" id="PF00512">
    <property type="entry name" value="HisKA"/>
    <property type="match status" value="1"/>
</dbReference>
<evidence type="ECO:0000256" key="10">
    <source>
        <dbReference type="ARBA" id="ARBA00023012"/>
    </source>
</evidence>
<dbReference type="eggNOG" id="COG3447">
    <property type="taxonomic scope" value="Bacteria"/>
</dbReference>
<dbReference type="InterPro" id="IPR006189">
    <property type="entry name" value="CHASE_dom"/>
</dbReference>
<dbReference type="CDD" id="cd00130">
    <property type="entry name" value="PAS"/>
    <property type="match status" value="1"/>
</dbReference>
<dbReference type="EC" id="2.7.13.3" evidence="3"/>
<proteinExistence type="predicted"/>
<dbReference type="SMART" id="SM00091">
    <property type="entry name" value="PAS"/>
    <property type="match status" value="1"/>
</dbReference>
<evidence type="ECO:0000256" key="5">
    <source>
        <dbReference type="ARBA" id="ARBA00022553"/>
    </source>
</evidence>
<evidence type="ECO:0000259" key="13">
    <source>
        <dbReference type="PROSITE" id="PS50109"/>
    </source>
</evidence>
<feature type="domain" description="Histidine kinase" evidence="13">
    <location>
        <begin position="691"/>
        <end position="910"/>
    </location>
</feature>
<dbReference type="InterPro" id="IPR004358">
    <property type="entry name" value="Sig_transdc_His_kin-like_C"/>
</dbReference>
<dbReference type="InterPro" id="IPR005467">
    <property type="entry name" value="His_kinase_dom"/>
</dbReference>
<dbReference type="SMART" id="SM00387">
    <property type="entry name" value="HATPase_c"/>
    <property type="match status" value="1"/>
</dbReference>
<evidence type="ECO:0000313" key="17">
    <source>
        <dbReference type="Proteomes" id="UP000000238"/>
    </source>
</evidence>
<evidence type="ECO:0000256" key="6">
    <source>
        <dbReference type="ARBA" id="ARBA00022679"/>
    </source>
</evidence>
<dbReference type="PROSITE" id="PS50112">
    <property type="entry name" value="PAS"/>
    <property type="match status" value="1"/>
</dbReference>
<keyword evidence="11" id="KW-0472">Membrane</keyword>
<keyword evidence="17" id="KW-1185">Reference proteome</keyword>
<accession>Q2SDA7</accession>
<dbReference type="GO" id="GO:0005886">
    <property type="term" value="C:plasma membrane"/>
    <property type="evidence" value="ECO:0007669"/>
    <property type="project" value="UniProtKB-SubCell"/>
</dbReference>
<dbReference type="Gene3D" id="3.30.450.20">
    <property type="entry name" value="PAS domain"/>
    <property type="match status" value="1"/>
</dbReference>
<feature type="domain" description="CHASE" evidence="15">
    <location>
        <begin position="279"/>
        <end position="502"/>
    </location>
</feature>
<reference evidence="16 17" key="1">
    <citation type="journal article" date="2005" name="Nucleic Acids Res.">
        <title>Genomic blueprint of Hahella chejuensis, a marine microbe producing an algicidal agent.</title>
        <authorList>
            <person name="Jeong H."/>
            <person name="Yim J.H."/>
            <person name="Lee C."/>
            <person name="Choi S.-H."/>
            <person name="Park Y.K."/>
            <person name="Yoon S.H."/>
            <person name="Hur C.-G."/>
            <person name="Kang H.-Y."/>
            <person name="Kim D."/>
            <person name="Lee H.H."/>
            <person name="Park K.H."/>
            <person name="Park S.-H."/>
            <person name="Park H.-S."/>
            <person name="Lee H.K."/>
            <person name="Oh T.K."/>
            <person name="Kim J.F."/>
        </authorList>
    </citation>
    <scope>NUCLEOTIDE SEQUENCE [LARGE SCALE GENOMIC DNA]</scope>
    <source>
        <strain evidence="16 17">KCTC 2396</strain>
    </source>
</reference>
<dbReference type="CDD" id="cd00082">
    <property type="entry name" value="HisKA"/>
    <property type="match status" value="1"/>
</dbReference>
<keyword evidence="6" id="KW-0808">Transferase</keyword>
<dbReference type="EMBL" id="CP000155">
    <property type="protein sequence ID" value="ABC31367.1"/>
    <property type="molecule type" value="Genomic_DNA"/>
</dbReference>
<dbReference type="PANTHER" id="PTHR43711">
    <property type="entry name" value="TWO-COMPONENT HISTIDINE KINASE"/>
    <property type="match status" value="1"/>
</dbReference>
<name>Q2SDA7_HAHCH</name>
<keyword evidence="4" id="KW-1003">Cell membrane</keyword>
<evidence type="ECO:0000259" key="15">
    <source>
        <dbReference type="PROSITE" id="PS50839"/>
    </source>
</evidence>
<keyword evidence="10" id="KW-0902">Two-component regulatory system</keyword>
<evidence type="ECO:0000256" key="11">
    <source>
        <dbReference type="ARBA" id="ARBA00023136"/>
    </source>
</evidence>
<evidence type="ECO:0000313" key="16">
    <source>
        <dbReference type="EMBL" id="ABC31367.1"/>
    </source>
</evidence>
<gene>
    <name evidence="16" type="ordered locus">HCH_04668</name>
</gene>
<dbReference type="SUPFAM" id="SSF55785">
    <property type="entry name" value="PYP-like sensor domain (PAS domain)"/>
    <property type="match status" value="1"/>
</dbReference>
<evidence type="ECO:0000256" key="2">
    <source>
        <dbReference type="ARBA" id="ARBA00004651"/>
    </source>
</evidence>
<dbReference type="AlphaFoldDB" id="Q2SDA7"/>
<dbReference type="InterPro" id="IPR042240">
    <property type="entry name" value="CHASE_sf"/>
</dbReference>
<dbReference type="PRINTS" id="PR00344">
    <property type="entry name" value="BCTRLSENSOR"/>
</dbReference>
<dbReference type="FunFam" id="1.10.287.130:FF:000001">
    <property type="entry name" value="Two-component sensor histidine kinase"/>
    <property type="match status" value="1"/>
</dbReference>
<evidence type="ECO:0000256" key="12">
    <source>
        <dbReference type="SAM" id="Coils"/>
    </source>
</evidence>
<dbReference type="InterPro" id="IPR013656">
    <property type="entry name" value="PAS_4"/>
</dbReference>
<dbReference type="SMART" id="SM01079">
    <property type="entry name" value="CHASE"/>
    <property type="match status" value="1"/>
</dbReference>
<dbReference type="InterPro" id="IPR003661">
    <property type="entry name" value="HisK_dim/P_dom"/>
</dbReference>
<feature type="coiled-coil region" evidence="12">
    <location>
        <begin position="619"/>
        <end position="646"/>
    </location>
</feature>
<dbReference type="SMART" id="SM00388">
    <property type="entry name" value="HisKA"/>
    <property type="match status" value="1"/>
</dbReference>
<dbReference type="SUPFAM" id="SSF47384">
    <property type="entry name" value="Homodimeric domain of signal transducing histidine kinase"/>
    <property type="match status" value="1"/>
</dbReference>
<dbReference type="SUPFAM" id="SSF55874">
    <property type="entry name" value="ATPase domain of HSP90 chaperone/DNA topoisomerase II/histidine kinase"/>
    <property type="match status" value="1"/>
</dbReference>
<dbReference type="InterPro" id="IPR007895">
    <property type="entry name" value="MASE1"/>
</dbReference>
<evidence type="ECO:0000256" key="7">
    <source>
        <dbReference type="ARBA" id="ARBA00022692"/>
    </source>
</evidence>
<dbReference type="InterPro" id="IPR050736">
    <property type="entry name" value="Sensor_HK_Regulatory"/>
</dbReference>
<dbReference type="Gene3D" id="1.10.287.130">
    <property type="match status" value="1"/>
</dbReference>
<dbReference type="Pfam" id="PF02518">
    <property type="entry name" value="HATPase_c"/>
    <property type="match status" value="1"/>
</dbReference>
<evidence type="ECO:0000256" key="9">
    <source>
        <dbReference type="ARBA" id="ARBA00022989"/>
    </source>
</evidence>
<dbReference type="Pfam" id="PF05231">
    <property type="entry name" value="MASE1"/>
    <property type="match status" value="1"/>
</dbReference>
<dbReference type="Pfam" id="PF03924">
    <property type="entry name" value="CHASE"/>
    <property type="match status" value="1"/>
</dbReference>
<protein>
    <recommendedName>
        <fullName evidence="3">histidine kinase</fullName>
        <ecNumber evidence="3">2.7.13.3</ecNumber>
    </recommendedName>
</protein>
<dbReference type="PANTHER" id="PTHR43711:SF30">
    <property type="entry name" value="HISTIDINE KINASE"/>
    <property type="match status" value="1"/>
</dbReference>
<dbReference type="PROSITE" id="PS50109">
    <property type="entry name" value="HIS_KIN"/>
    <property type="match status" value="1"/>
</dbReference>
<organism evidence="16 17">
    <name type="scientific">Hahella chejuensis (strain KCTC 2396)</name>
    <dbReference type="NCBI Taxonomy" id="349521"/>
    <lineage>
        <taxon>Bacteria</taxon>
        <taxon>Pseudomonadati</taxon>
        <taxon>Pseudomonadota</taxon>
        <taxon>Gammaproteobacteria</taxon>
        <taxon>Oceanospirillales</taxon>
        <taxon>Hahellaceae</taxon>
        <taxon>Hahella</taxon>
    </lineage>
</organism>
<evidence type="ECO:0000256" key="1">
    <source>
        <dbReference type="ARBA" id="ARBA00000085"/>
    </source>
</evidence>
<keyword evidence="7" id="KW-0812">Transmembrane</keyword>
<evidence type="ECO:0000256" key="4">
    <source>
        <dbReference type="ARBA" id="ARBA00022475"/>
    </source>
</evidence>
<dbReference type="InterPro" id="IPR036890">
    <property type="entry name" value="HATPase_C_sf"/>
</dbReference>
<sequence>MLIIRRRETPARRPAAGSINTPRLYPANVAQTCVYNQSGADYFLAQQEVARAGLLLSLPGSNASPVWIPAGIALAGMIHYGRNIWPAIWLASFAVELVSQQADSFSKVMLALAISVGAPLQAFIGAALIRMRANFSPSLEKKEDVARLLILGGPVACVTSATISITLMTSLGVIHIRDAGAHWLAWWFGDTFGVLIFTPILLLWLRKENSTLKRRLLVTLPGLASFSLAVISHYYLVQADQKQVKEDVHQQGVQLRWSTFNQVQGITNAVSALALLFEGAKVIVPQDFERYASQFRNFHHDISGMGWAPYIDKANRSHFEHWASLLLEKEYQIHETLGQQQIPASERNFYVPVLYVTPNNELTRAAQGFDLYSNEIRRNAILKAMHNGDLTLTAPITLVGNYGKGAICIAPVYSTPPQTSNSDEARQVMGFIVGSVQIGNLIDRLSQDINLELFHIEIFDITDPEQPEALFISRQSAPDNPLEDMFTQTLQMEISGRVWRISITPTRLFIKQNASVTPWIALILAVLFSSLLTAVLLLETAHTVKIEKAVIDQSQRLEKAETRYQELFTGLKQVIFQVDKAYQWQVLNPAWSGLTGETPENAIGREMFHYIHPDDCDKLREALQKISRLEESSLFLELRLNALQLERAPWVEIHLQRSKDATGKMDGYSGFIADISERKRLDILKNEFISTVSHELRTPLTAINGSLALLDSGRLGLLPDQAKQMLHIAYSNCERLLRLINDLLDIQKIESGGLEFSFERADLRDLIEEALNANRQLAEKASVTLVFATPESPALVKADRDRLRQVLDNLISNAIKFSPADEAVTLTLNAHAHYWEVAVQDQGPGVPPEFRNKIFQKFAQADSSDTRLKGGTGLGLSISREIVQRHHGQIGYHSEANCGATFYFRLHALTNGATWDAQACRSAGGGNIPVERTFL</sequence>
<dbReference type="eggNOG" id="COG5002">
    <property type="taxonomic scope" value="Bacteria"/>
</dbReference>
<evidence type="ECO:0000259" key="14">
    <source>
        <dbReference type="PROSITE" id="PS50112"/>
    </source>
</evidence>
<dbReference type="InterPro" id="IPR036097">
    <property type="entry name" value="HisK_dim/P_sf"/>
</dbReference>
<evidence type="ECO:0000256" key="8">
    <source>
        <dbReference type="ARBA" id="ARBA00022777"/>
    </source>
</evidence>
<dbReference type="eggNOG" id="COG3614">
    <property type="taxonomic scope" value="Bacteria"/>
</dbReference>
<evidence type="ECO:0000256" key="3">
    <source>
        <dbReference type="ARBA" id="ARBA00012438"/>
    </source>
</evidence>
<dbReference type="InterPro" id="IPR000014">
    <property type="entry name" value="PAS"/>
</dbReference>
<dbReference type="NCBIfam" id="TIGR00229">
    <property type="entry name" value="sensory_box"/>
    <property type="match status" value="1"/>
</dbReference>
<feature type="domain" description="PAS" evidence="14">
    <location>
        <begin position="560"/>
        <end position="630"/>
    </location>
</feature>
<dbReference type="Proteomes" id="UP000000238">
    <property type="component" value="Chromosome"/>
</dbReference>
<keyword evidence="8 16" id="KW-0418">Kinase</keyword>
<comment type="catalytic activity">
    <reaction evidence="1">
        <text>ATP + protein L-histidine = ADP + protein N-phospho-L-histidine.</text>
        <dbReference type="EC" id="2.7.13.3"/>
    </reaction>
</comment>
<dbReference type="FunFam" id="3.30.565.10:FF:000006">
    <property type="entry name" value="Sensor histidine kinase WalK"/>
    <property type="match status" value="1"/>
</dbReference>
<keyword evidence="12" id="KW-0175">Coiled coil</keyword>
<dbReference type="PROSITE" id="PS50839">
    <property type="entry name" value="CHASE"/>
    <property type="match status" value="1"/>
</dbReference>